<protein>
    <submittedName>
        <fullName evidence="4">Rho GTPase-activating protein 4-like</fullName>
    </submittedName>
</protein>
<dbReference type="PANTHER" id="PTHR23177:SF65">
    <property type="entry name" value="RHO GTPASE-ACTIVATING PROTEIN 4"/>
    <property type="match status" value="1"/>
</dbReference>
<organism evidence="3 4">
    <name type="scientific">Raphanus sativus</name>
    <name type="common">Radish</name>
    <name type="synonym">Raphanus raphanistrum var. sativus</name>
    <dbReference type="NCBI Taxonomy" id="3726"/>
    <lineage>
        <taxon>Eukaryota</taxon>
        <taxon>Viridiplantae</taxon>
        <taxon>Streptophyta</taxon>
        <taxon>Embryophyta</taxon>
        <taxon>Tracheophyta</taxon>
        <taxon>Spermatophyta</taxon>
        <taxon>Magnoliopsida</taxon>
        <taxon>eudicotyledons</taxon>
        <taxon>Gunneridae</taxon>
        <taxon>Pentapetalae</taxon>
        <taxon>rosids</taxon>
        <taxon>malvids</taxon>
        <taxon>Brassicales</taxon>
        <taxon>Brassicaceae</taxon>
        <taxon>Brassiceae</taxon>
        <taxon>Raphanus</taxon>
    </lineage>
</organism>
<evidence type="ECO:0000256" key="2">
    <source>
        <dbReference type="SAM" id="MobiDB-lite"/>
    </source>
</evidence>
<feature type="region of interest" description="Disordered" evidence="2">
    <location>
        <begin position="70"/>
        <end position="95"/>
    </location>
</feature>
<accession>A0A9W3DT38</accession>
<feature type="region of interest" description="Disordered" evidence="2">
    <location>
        <begin position="34"/>
        <end position="54"/>
    </location>
</feature>
<evidence type="ECO:0000313" key="3">
    <source>
        <dbReference type="Proteomes" id="UP000504610"/>
    </source>
</evidence>
<name>A0A9W3DT38_RAPSA</name>
<proteinExistence type="predicted"/>
<sequence>MLDPLTALVYAVQVMNFLKTLIVKTLKERKESRYRLVQASNPGPRDESGDQRSRQLLHLMEANKEEAVDTVEVEMKDKEESEEEEYADGWEEKRKRKMERTMSTSSIVGRVNYRVELFEAWRRKKGLHSFMFLIQLWDFLDFGFVGGLLVYQEMLHVCI</sequence>
<reference evidence="3" key="1">
    <citation type="journal article" date="2019" name="Database">
        <title>The radish genome database (RadishGD): an integrated information resource for radish genomics.</title>
        <authorList>
            <person name="Yu H.J."/>
            <person name="Baek S."/>
            <person name="Lee Y.J."/>
            <person name="Cho A."/>
            <person name="Mun J.H."/>
        </authorList>
    </citation>
    <scope>NUCLEOTIDE SEQUENCE [LARGE SCALE GENOMIC DNA]</scope>
    <source>
        <strain evidence="3">cv. WK10039</strain>
    </source>
</reference>
<feature type="compositionally biased region" description="Acidic residues" evidence="2">
    <location>
        <begin position="80"/>
        <end position="89"/>
    </location>
</feature>
<evidence type="ECO:0000256" key="1">
    <source>
        <dbReference type="ARBA" id="ARBA00022468"/>
    </source>
</evidence>
<reference evidence="4" key="2">
    <citation type="submission" date="2025-08" db="UniProtKB">
        <authorList>
            <consortium name="RefSeq"/>
        </authorList>
    </citation>
    <scope>IDENTIFICATION</scope>
    <source>
        <tissue evidence="4">Leaf</tissue>
    </source>
</reference>
<feature type="compositionally biased region" description="Basic and acidic residues" evidence="2">
    <location>
        <begin position="44"/>
        <end position="53"/>
    </location>
</feature>
<dbReference type="GO" id="GO:0005096">
    <property type="term" value="F:GTPase activator activity"/>
    <property type="evidence" value="ECO:0007669"/>
    <property type="project" value="UniProtKB-KW"/>
</dbReference>
<dbReference type="GeneID" id="130512613"/>
<gene>
    <name evidence="4" type="primary">LOC130512613</name>
</gene>
<dbReference type="PANTHER" id="PTHR23177">
    <property type="entry name" value="MKIAA1688 PROTEIN"/>
    <property type="match status" value="1"/>
</dbReference>
<dbReference type="KEGG" id="rsz:130512613"/>
<keyword evidence="3" id="KW-1185">Reference proteome</keyword>
<feature type="compositionally biased region" description="Basic and acidic residues" evidence="2">
    <location>
        <begin position="70"/>
        <end position="79"/>
    </location>
</feature>
<dbReference type="AlphaFoldDB" id="A0A9W3DT38"/>
<evidence type="ECO:0000313" key="4">
    <source>
        <dbReference type="RefSeq" id="XP_056866753.1"/>
    </source>
</evidence>
<dbReference type="Proteomes" id="UP000504610">
    <property type="component" value="Chromosome 5"/>
</dbReference>
<dbReference type="InterPro" id="IPR044785">
    <property type="entry name" value="RopGAP1-5"/>
</dbReference>
<dbReference type="RefSeq" id="XP_056866753.1">
    <property type="nucleotide sequence ID" value="XM_057010773.1"/>
</dbReference>
<dbReference type="OrthoDB" id="1109881at2759"/>
<keyword evidence="1" id="KW-0343">GTPase activation</keyword>